<gene>
    <name evidence="3" type="ORF">NliqN6_2612</name>
</gene>
<sequence length="210" mass="23467">MTRRNNSGPSKGQFSRGLQYQEQHVPKFLQQLRQQVNGGATGHRRTDDDDESPNVVSRRSASPPTRAGREAIPERPREGKWAAGSDDEDDGQRRRTRGGQDEEEEDEWTQRYGGGDDAPQIVVLNEGKHLSAEEIRRAKGRDSHASNVDAKSFEDLVAQSKGLYSTVTGKRKPPPPLAEKPVEPPKSAKQIKKDKKKEKEKKSLLSFGDE</sequence>
<feature type="compositionally biased region" description="Basic residues" evidence="1">
    <location>
        <begin position="189"/>
        <end position="199"/>
    </location>
</feature>
<feature type="compositionally biased region" description="Basic and acidic residues" evidence="1">
    <location>
        <begin position="67"/>
        <end position="80"/>
    </location>
</feature>
<keyword evidence="4" id="KW-1185">Reference proteome</keyword>
<dbReference type="EMBL" id="BLZA01000017">
    <property type="protein sequence ID" value="GHJ86210.1"/>
    <property type="molecule type" value="Genomic_DNA"/>
</dbReference>
<dbReference type="Pfam" id="PF15377">
    <property type="entry name" value="DUF4604"/>
    <property type="match status" value="1"/>
</dbReference>
<dbReference type="Proteomes" id="UP000620104">
    <property type="component" value="Unassembled WGS sequence"/>
</dbReference>
<accession>A0A8H3TS49</accession>
<dbReference type="InterPro" id="IPR027911">
    <property type="entry name" value="DUF4604"/>
</dbReference>
<feature type="domain" description="DUF4604" evidence="2">
    <location>
        <begin position="17"/>
        <end position="210"/>
    </location>
</feature>
<evidence type="ECO:0000256" key="1">
    <source>
        <dbReference type="SAM" id="MobiDB-lite"/>
    </source>
</evidence>
<dbReference type="AlphaFoldDB" id="A0A8H3TS49"/>
<comment type="caution">
    <text evidence="3">The sequence shown here is derived from an EMBL/GenBank/DDBJ whole genome shotgun (WGS) entry which is preliminary data.</text>
</comment>
<feature type="region of interest" description="Disordered" evidence="1">
    <location>
        <begin position="134"/>
        <end position="210"/>
    </location>
</feature>
<feature type="compositionally biased region" description="Polar residues" evidence="1">
    <location>
        <begin position="1"/>
        <end position="22"/>
    </location>
</feature>
<organism evidence="3 4">
    <name type="scientific">Naganishia liquefaciens</name>
    <dbReference type="NCBI Taxonomy" id="104408"/>
    <lineage>
        <taxon>Eukaryota</taxon>
        <taxon>Fungi</taxon>
        <taxon>Dikarya</taxon>
        <taxon>Basidiomycota</taxon>
        <taxon>Agaricomycotina</taxon>
        <taxon>Tremellomycetes</taxon>
        <taxon>Filobasidiales</taxon>
        <taxon>Filobasidiaceae</taxon>
        <taxon>Naganishia</taxon>
    </lineage>
</organism>
<evidence type="ECO:0000259" key="2">
    <source>
        <dbReference type="Pfam" id="PF15377"/>
    </source>
</evidence>
<proteinExistence type="predicted"/>
<evidence type="ECO:0000313" key="4">
    <source>
        <dbReference type="Proteomes" id="UP000620104"/>
    </source>
</evidence>
<evidence type="ECO:0000313" key="3">
    <source>
        <dbReference type="EMBL" id="GHJ86210.1"/>
    </source>
</evidence>
<protein>
    <recommendedName>
        <fullName evidence="2">DUF4604 domain-containing protein</fullName>
    </recommendedName>
</protein>
<feature type="region of interest" description="Disordered" evidence="1">
    <location>
        <begin position="1"/>
        <end position="121"/>
    </location>
</feature>
<name>A0A8H3TS49_9TREE</name>
<dbReference type="OrthoDB" id="2553298at2759"/>
<feature type="compositionally biased region" description="Basic and acidic residues" evidence="1">
    <location>
        <begin position="134"/>
        <end position="144"/>
    </location>
</feature>
<reference evidence="3" key="1">
    <citation type="submission" date="2020-07" db="EMBL/GenBank/DDBJ databases">
        <title>Draft Genome Sequence of a Deep-Sea Yeast, Naganishia (Cryptococcus) liquefaciens strain N6.</title>
        <authorList>
            <person name="Han Y.W."/>
            <person name="Kajitani R."/>
            <person name="Morimoto H."/>
            <person name="Parhat M."/>
            <person name="Tsubouchi H."/>
            <person name="Bakenova O."/>
            <person name="Ogata M."/>
            <person name="Argunhan B."/>
            <person name="Aoki R."/>
            <person name="Kajiwara S."/>
            <person name="Itoh T."/>
            <person name="Iwasaki H."/>
        </authorList>
    </citation>
    <scope>NUCLEOTIDE SEQUENCE</scope>
    <source>
        <strain evidence="3">N6</strain>
    </source>
</reference>
<feature type="compositionally biased region" description="Polar residues" evidence="1">
    <location>
        <begin position="54"/>
        <end position="63"/>
    </location>
</feature>